<dbReference type="InterPro" id="IPR015797">
    <property type="entry name" value="NUDIX_hydrolase-like_dom_sf"/>
</dbReference>
<reference evidence="3 4" key="1">
    <citation type="journal article" date="2018" name="PLoS Genet.">
        <title>Repeat elements organise 3D genome structure and mediate transcription in the filamentous fungus Epichloe festucae.</title>
        <authorList>
            <person name="Winter D.J."/>
            <person name="Ganley A.R.D."/>
            <person name="Young C.A."/>
            <person name="Liachko I."/>
            <person name="Schardl C.L."/>
            <person name="Dupont P.Y."/>
            <person name="Berry D."/>
            <person name="Ram A."/>
            <person name="Scott B."/>
            <person name="Cox M.P."/>
        </authorList>
    </citation>
    <scope>NUCLEOTIDE SEQUENCE [LARGE SCALE GENOMIC DNA]</scope>
    <source>
        <strain evidence="3 4">Fl1</strain>
    </source>
</reference>
<accession>A0A7U3Q227</accession>
<dbReference type="Pfam" id="PF00293">
    <property type="entry name" value="NUDIX"/>
    <property type="match status" value="1"/>
</dbReference>
<dbReference type="InterPro" id="IPR020476">
    <property type="entry name" value="Nudix_hydrolase"/>
</dbReference>
<evidence type="ECO:0000313" key="3">
    <source>
        <dbReference type="EMBL" id="QPH15646.1"/>
    </source>
</evidence>
<dbReference type="InterPro" id="IPR000086">
    <property type="entry name" value="NUDIX_hydrolase_dom"/>
</dbReference>
<dbReference type="OrthoDB" id="10249920at2759"/>
<dbReference type="EMBL" id="CP031390">
    <property type="protein sequence ID" value="QPH15646.1"/>
    <property type="molecule type" value="Genomic_DNA"/>
</dbReference>
<sequence>MEQVSATRRTRPSGTDIDGVGIVAILHKPSGKEIVPQKQYRPPIDRVTIEVPAGLVDAGETLEQAAIRELREKTGYVSAVTQTSPVMFNDPGFCNTNLRMVHVSIDMSLPEIQDIKPQLEENDFIAFFTVQHQRPERSGKDRCNLSLSHEWDFDTEQRGQNAHDASSCP</sequence>
<dbReference type="AlphaFoldDB" id="A0A7U3Q227"/>
<dbReference type="GO" id="GO:0006753">
    <property type="term" value="P:nucleoside phosphate metabolic process"/>
    <property type="evidence" value="ECO:0007669"/>
    <property type="project" value="TreeGrafter"/>
</dbReference>
<name>A0A7U3Q227_EPIFF</name>
<proteinExistence type="predicted"/>
<evidence type="ECO:0000259" key="2">
    <source>
        <dbReference type="PROSITE" id="PS51462"/>
    </source>
</evidence>
<feature type="domain" description="Nudix hydrolase" evidence="2">
    <location>
        <begin position="15"/>
        <end position="149"/>
    </location>
</feature>
<dbReference type="GO" id="GO:0019693">
    <property type="term" value="P:ribose phosphate metabolic process"/>
    <property type="evidence" value="ECO:0007669"/>
    <property type="project" value="TreeGrafter"/>
</dbReference>
<dbReference type="CDD" id="cd18888">
    <property type="entry name" value="NUDIX_ADPRase_Nudt5"/>
    <property type="match status" value="1"/>
</dbReference>
<evidence type="ECO:0000313" key="4">
    <source>
        <dbReference type="Proteomes" id="UP000594364"/>
    </source>
</evidence>
<gene>
    <name evidence="3" type="ORF">C2857_000114</name>
</gene>
<keyword evidence="4" id="KW-1185">Reference proteome</keyword>
<dbReference type="GO" id="GO:0005829">
    <property type="term" value="C:cytosol"/>
    <property type="evidence" value="ECO:0007669"/>
    <property type="project" value="TreeGrafter"/>
</dbReference>
<dbReference type="GO" id="GO:0047631">
    <property type="term" value="F:ADP-ribose diphosphatase activity"/>
    <property type="evidence" value="ECO:0007669"/>
    <property type="project" value="TreeGrafter"/>
</dbReference>
<keyword evidence="1" id="KW-0378">Hydrolase</keyword>
<dbReference type="GO" id="GO:0005634">
    <property type="term" value="C:nucleus"/>
    <property type="evidence" value="ECO:0007669"/>
    <property type="project" value="TreeGrafter"/>
</dbReference>
<dbReference type="Gene3D" id="3.90.79.10">
    <property type="entry name" value="Nucleoside Triphosphate Pyrophosphohydrolase"/>
    <property type="match status" value="1"/>
</dbReference>
<dbReference type="SUPFAM" id="SSF55811">
    <property type="entry name" value="Nudix"/>
    <property type="match status" value="1"/>
</dbReference>
<organism evidence="3 4">
    <name type="scientific">Epichloe festucae (strain Fl1)</name>
    <dbReference type="NCBI Taxonomy" id="877507"/>
    <lineage>
        <taxon>Eukaryota</taxon>
        <taxon>Fungi</taxon>
        <taxon>Dikarya</taxon>
        <taxon>Ascomycota</taxon>
        <taxon>Pezizomycotina</taxon>
        <taxon>Sordariomycetes</taxon>
        <taxon>Hypocreomycetidae</taxon>
        <taxon>Hypocreales</taxon>
        <taxon>Clavicipitaceae</taxon>
        <taxon>Epichloe</taxon>
    </lineage>
</organism>
<dbReference type="PROSITE" id="PS51462">
    <property type="entry name" value="NUDIX"/>
    <property type="match status" value="1"/>
</dbReference>
<dbReference type="PRINTS" id="PR00502">
    <property type="entry name" value="NUDIXFAMILY"/>
</dbReference>
<dbReference type="PANTHER" id="PTHR11839">
    <property type="entry name" value="UDP/ADP-SUGAR PYROPHOSPHATASE"/>
    <property type="match status" value="1"/>
</dbReference>
<dbReference type="PANTHER" id="PTHR11839:SF1">
    <property type="entry name" value="ADP-SUGAR PYROPHOSPHATASE"/>
    <property type="match status" value="1"/>
</dbReference>
<protein>
    <recommendedName>
        <fullName evidence="2">Nudix hydrolase domain-containing protein</fullName>
    </recommendedName>
</protein>
<dbReference type="Proteomes" id="UP000594364">
    <property type="component" value="Chromosome 6"/>
</dbReference>
<evidence type="ECO:0000256" key="1">
    <source>
        <dbReference type="ARBA" id="ARBA00022801"/>
    </source>
</evidence>